<gene>
    <name evidence="2" type="ORF">BpHYR1_025242</name>
</gene>
<keyword evidence="1" id="KW-0175">Coiled coil</keyword>
<reference evidence="2 3" key="1">
    <citation type="journal article" date="2018" name="Sci. Rep.">
        <title>Genomic signatures of local adaptation to the degree of environmental predictability in rotifers.</title>
        <authorList>
            <person name="Franch-Gras L."/>
            <person name="Hahn C."/>
            <person name="Garcia-Roger E.M."/>
            <person name="Carmona M.J."/>
            <person name="Serra M."/>
            <person name="Gomez A."/>
        </authorList>
    </citation>
    <scope>NUCLEOTIDE SEQUENCE [LARGE SCALE GENOMIC DNA]</scope>
    <source>
        <strain evidence="2">HYR1</strain>
    </source>
</reference>
<evidence type="ECO:0000313" key="3">
    <source>
        <dbReference type="Proteomes" id="UP000276133"/>
    </source>
</evidence>
<dbReference type="EMBL" id="REGN01009631">
    <property type="protein sequence ID" value="RNA00702.1"/>
    <property type="molecule type" value="Genomic_DNA"/>
</dbReference>
<dbReference type="Proteomes" id="UP000276133">
    <property type="component" value="Unassembled WGS sequence"/>
</dbReference>
<dbReference type="AlphaFoldDB" id="A0A3M7PNK6"/>
<name>A0A3M7PNK6_BRAPC</name>
<sequence length="241" mass="27407">MQIYNIESERDKLKIVNENLKLQLSQMEERFKNEKVQKVKCQNSNVEAKSYDNNNNSTSISTVTANVNCSSDSNISQIKTSSHETDSIVKLKRQSEFEHHRILKSDRNKRTIEDTVKVSSSVSNKAGDKASEMATWSNKAQINYDCNEITIPIIREQKVNTKPPILQSQFFSSTYKNASYTQNDEIKNLPREKIEEKNASEKLESKNPKSILKPSAVCSSYKLNKTSGKALTFGENEILET</sequence>
<evidence type="ECO:0000313" key="2">
    <source>
        <dbReference type="EMBL" id="RNA00702.1"/>
    </source>
</evidence>
<keyword evidence="3" id="KW-1185">Reference proteome</keyword>
<feature type="coiled-coil region" evidence="1">
    <location>
        <begin position="10"/>
        <end position="37"/>
    </location>
</feature>
<accession>A0A3M7PNK6</accession>
<protein>
    <submittedName>
        <fullName evidence="2">Uncharacterized protein</fullName>
    </submittedName>
</protein>
<evidence type="ECO:0000256" key="1">
    <source>
        <dbReference type="SAM" id="Coils"/>
    </source>
</evidence>
<organism evidence="2 3">
    <name type="scientific">Brachionus plicatilis</name>
    <name type="common">Marine rotifer</name>
    <name type="synonym">Brachionus muelleri</name>
    <dbReference type="NCBI Taxonomy" id="10195"/>
    <lineage>
        <taxon>Eukaryota</taxon>
        <taxon>Metazoa</taxon>
        <taxon>Spiralia</taxon>
        <taxon>Gnathifera</taxon>
        <taxon>Rotifera</taxon>
        <taxon>Eurotatoria</taxon>
        <taxon>Monogononta</taxon>
        <taxon>Pseudotrocha</taxon>
        <taxon>Ploima</taxon>
        <taxon>Brachionidae</taxon>
        <taxon>Brachionus</taxon>
    </lineage>
</organism>
<comment type="caution">
    <text evidence="2">The sequence shown here is derived from an EMBL/GenBank/DDBJ whole genome shotgun (WGS) entry which is preliminary data.</text>
</comment>
<proteinExistence type="predicted"/>